<reference evidence="1 2" key="1">
    <citation type="journal article" date="2013" name="PLoS ONE">
        <title>Identification and characterization of three novel lipases belonging to families II and V from Anaerovibrio lipolyticus 5ST.</title>
        <authorList>
            <person name="Prive F."/>
            <person name="Kaderbhai N.N."/>
            <person name="Girdwood S."/>
            <person name="Worgan H.J."/>
            <person name="Pinloche E."/>
            <person name="Scollan N.D."/>
            <person name="Huws S.A."/>
            <person name="Newbold C.J."/>
        </authorList>
    </citation>
    <scope>NUCLEOTIDE SEQUENCE [LARGE SCALE GENOMIC DNA]</scope>
    <source>
        <strain evidence="1 2">5S</strain>
    </source>
</reference>
<protein>
    <recommendedName>
        <fullName evidence="3">Peptidylprolyl isomerase</fullName>
    </recommendedName>
</protein>
<sequence length="67" mass="7292">MESLETQLESVQAAIRAIEGGAQSYKISNRSVTRADLATLYARETTLKSQIAREKGGDLFFAELGSL</sequence>
<gene>
    <name evidence="1" type="ORF">NZ47_05365</name>
</gene>
<name>A0A0B2K076_9FIRM</name>
<comment type="caution">
    <text evidence="1">The sequence shown here is derived from an EMBL/GenBank/DDBJ whole genome shotgun (WGS) entry which is preliminary data.</text>
</comment>
<keyword evidence="2" id="KW-1185">Reference proteome</keyword>
<dbReference type="AlphaFoldDB" id="A0A0B2K076"/>
<dbReference type="RefSeq" id="WP_039207253.1">
    <property type="nucleotide sequence ID" value="NZ_JSCE01000105.1"/>
</dbReference>
<evidence type="ECO:0008006" key="3">
    <source>
        <dbReference type="Google" id="ProtNLM"/>
    </source>
</evidence>
<dbReference type="EMBL" id="JSCE01000105">
    <property type="protein sequence ID" value="KHM52348.1"/>
    <property type="molecule type" value="Genomic_DNA"/>
</dbReference>
<evidence type="ECO:0000313" key="2">
    <source>
        <dbReference type="Proteomes" id="UP000030993"/>
    </source>
</evidence>
<dbReference type="STRING" id="82374.NZ47_05365"/>
<accession>A0A0B2K076</accession>
<proteinExistence type="predicted"/>
<evidence type="ECO:0000313" key="1">
    <source>
        <dbReference type="EMBL" id="KHM52348.1"/>
    </source>
</evidence>
<dbReference type="Proteomes" id="UP000030993">
    <property type="component" value="Unassembled WGS sequence"/>
</dbReference>
<organism evidence="1 2">
    <name type="scientific">Anaerovibrio lipolyticus</name>
    <dbReference type="NCBI Taxonomy" id="82374"/>
    <lineage>
        <taxon>Bacteria</taxon>
        <taxon>Bacillati</taxon>
        <taxon>Bacillota</taxon>
        <taxon>Negativicutes</taxon>
        <taxon>Selenomonadales</taxon>
        <taxon>Selenomonadaceae</taxon>
        <taxon>Anaerovibrio</taxon>
    </lineage>
</organism>